<keyword evidence="5 11" id="KW-0472">Membrane</keyword>
<dbReference type="Proteomes" id="UP001358417">
    <property type="component" value="Unassembled WGS sequence"/>
</dbReference>
<feature type="transmembrane region" description="Helical" evidence="11">
    <location>
        <begin position="597"/>
        <end position="617"/>
    </location>
</feature>
<comment type="subcellular location">
    <subcellularLocation>
        <location evidence="1">Membrane</location>
        <topology evidence="1">Single-pass type I membrane protein</topology>
    </subcellularLocation>
</comment>
<evidence type="ECO:0000313" key="13">
    <source>
        <dbReference type="EMBL" id="KAK5048044.1"/>
    </source>
</evidence>
<keyword evidence="6" id="KW-0325">Glycoprotein</keyword>
<comment type="caution">
    <text evidence="13">The sequence shown here is derived from an EMBL/GenBank/DDBJ whole genome shotgun (WGS) entry which is preliminary data.</text>
</comment>
<accession>A0AAV9N1Y3</accession>
<evidence type="ECO:0000256" key="9">
    <source>
        <dbReference type="ARBA" id="ARBA00039865"/>
    </source>
</evidence>
<evidence type="ECO:0000256" key="10">
    <source>
        <dbReference type="SAM" id="MobiDB-lite"/>
    </source>
</evidence>
<dbReference type="Pfam" id="PF25506">
    <property type="entry name" value="TIM-barrel_MTC6"/>
    <property type="match status" value="1"/>
</dbReference>
<feature type="domain" description="MTC6 partial TIM-barrel" evidence="12">
    <location>
        <begin position="19"/>
        <end position="430"/>
    </location>
</feature>
<dbReference type="PANTHER" id="PTHR35518">
    <property type="entry name" value="MAINTENANCE OF TELOMOERE CAPPING"/>
    <property type="match status" value="1"/>
</dbReference>
<evidence type="ECO:0000259" key="12">
    <source>
        <dbReference type="Pfam" id="PF25506"/>
    </source>
</evidence>
<evidence type="ECO:0000256" key="3">
    <source>
        <dbReference type="ARBA" id="ARBA00022729"/>
    </source>
</evidence>
<keyword evidence="4 11" id="KW-1133">Transmembrane helix</keyword>
<dbReference type="EMBL" id="JAVRRD010000023">
    <property type="protein sequence ID" value="KAK5048044.1"/>
    <property type="molecule type" value="Genomic_DNA"/>
</dbReference>
<dbReference type="GO" id="GO:0016020">
    <property type="term" value="C:membrane"/>
    <property type="evidence" value="ECO:0007669"/>
    <property type="project" value="UniProtKB-SubCell"/>
</dbReference>
<organism evidence="13 14">
    <name type="scientific">Exophiala bonariae</name>
    <dbReference type="NCBI Taxonomy" id="1690606"/>
    <lineage>
        <taxon>Eukaryota</taxon>
        <taxon>Fungi</taxon>
        <taxon>Dikarya</taxon>
        <taxon>Ascomycota</taxon>
        <taxon>Pezizomycotina</taxon>
        <taxon>Eurotiomycetes</taxon>
        <taxon>Chaetothyriomycetidae</taxon>
        <taxon>Chaetothyriales</taxon>
        <taxon>Herpotrichiellaceae</taxon>
        <taxon>Exophiala</taxon>
    </lineage>
</organism>
<comment type="similarity">
    <text evidence="8">Belongs to the MTC6 family.</text>
</comment>
<dbReference type="InterPro" id="IPR057530">
    <property type="entry name" value="TIM-barrel_MTC6"/>
</dbReference>
<evidence type="ECO:0000313" key="14">
    <source>
        <dbReference type="Proteomes" id="UP001358417"/>
    </source>
</evidence>
<sequence length="643" mass="70550">MALIYNPDDEAVLDSLWSIVYLSTRDAASKVPINFITRPGVYLTKACFADGVYDDIPAQTCISNLLALQFRRLVIDLYWDTINRQFTLCPVELPPLSGNATSGISVDVSALSSLLATTSALDQATNPTDSPNANGFFFVKRQSELSNTTTTTTTPTSSLTPSSTSTMPASIPTTTGLEGTTLLELGNYKCSLDLNLDSIISLYDSYFSNTSDTVSVRLAYLDINLHAAAPFTAPSDAAIAPTGGHLPQPEELVGAQLEAAFPKSLYTPEILQDDRFDLQKSWFRDSFSSSTETSYFQTQDGPDNNVLTLDGWPGESWILLTDSRRLLAGWGHIDPQMKGYNFLADSSRVFPHGYINSNSSSIIEAESDVDAACYYRPDVFSIAQDNSSWAVATLDQPTSDPLSNIIGNATRCGISSMLNMTFTGSVSLNNLEPYRDFARAAIFGWAKGEPRNTSAPGVDVQGNDDEYKCAVIDPSSGYQGHWRVENCQQKRRAACRISGQPYLWRLSTMSVPFGAAPDVCPTDTSFDLPRTGLENTYLYHKILNDSQTFDSSDAELLMEGVWINFNCLDVPDCWTAEGPNGTCPYVYNGDEIRQRNVLIPTIAALIVLILTVLTILVKCNENRRSSRTRRRGDNGWDYEGVPS</sequence>
<dbReference type="AlphaFoldDB" id="A0AAV9N1Y3"/>
<evidence type="ECO:0000256" key="7">
    <source>
        <dbReference type="ARBA" id="ARBA00037703"/>
    </source>
</evidence>
<name>A0AAV9N1Y3_9EURO</name>
<evidence type="ECO:0000256" key="2">
    <source>
        <dbReference type="ARBA" id="ARBA00022692"/>
    </source>
</evidence>
<evidence type="ECO:0000256" key="11">
    <source>
        <dbReference type="SAM" id="Phobius"/>
    </source>
</evidence>
<dbReference type="GeneID" id="89974406"/>
<comment type="function">
    <text evidence="7">May be involved in telomere capping.</text>
</comment>
<dbReference type="PANTHER" id="PTHR35518:SF2">
    <property type="entry name" value="MAINTENANCE OF TELOMERE CAPPING PROTEIN 6"/>
    <property type="match status" value="1"/>
</dbReference>
<keyword evidence="3" id="KW-0732">Signal</keyword>
<proteinExistence type="inferred from homology"/>
<protein>
    <recommendedName>
        <fullName evidence="9">Maintenance of telomere capping protein 6</fullName>
    </recommendedName>
</protein>
<gene>
    <name evidence="13" type="ORF">LTR84_006234</name>
</gene>
<evidence type="ECO:0000256" key="4">
    <source>
        <dbReference type="ARBA" id="ARBA00022989"/>
    </source>
</evidence>
<evidence type="ECO:0000256" key="1">
    <source>
        <dbReference type="ARBA" id="ARBA00004479"/>
    </source>
</evidence>
<evidence type="ECO:0000256" key="8">
    <source>
        <dbReference type="ARBA" id="ARBA00038159"/>
    </source>
</evidence>
<feature type="region of interest" description="Disordered" evidence="10">
    <location>
        <begin position="147"/>
        <end position="171"/>
    </location>
</feature>
<evidence type="ECO:0000256" key="6">
    <source>
        <dbReference type="ARBA" id="ARBA00023180"/>
    </source>
</evidence>
<keyword evidence="14" id="KW-1185">Reference proteome</keyword>
<evidence type="ECO:0000256" key="5">
    <source>
        <dbReference type="ARBA" id="ARBA00023136"/>
    </source>
</evidence>
<keyword evidence="2 11" id="KW-0812">Transmembrane</keyword>
<dbReference type="InterPro" id="IPR051008">
    <property type="entry name" value="Telomere_Capping_Maintenance"/>
</dbReference>
<reference evidence="13 14" key="1">
    <citation type="submission" date="2023-08" db="EMBL/GenBank/DDBJ databases">
        <title>Black Yeasts Isolated from many extreme environments.</title>
        <authorList>
            <person name="Coleine C."/>
            <person name="Stajich J.E."/>
            <person name="Selbmann L."/>
        </authorList>
    </citation>
    <scope>NUCLEOTIDE SEQUENCE [LARGE SCALE GENOMIC DNA]</scope>
    <source>
        <strain evidence="13 14">CCFEE 5792</strain>
    </source>
</reference>
<dbReference type="RefSeq" id="XP_064703550.1">
    <property type="nucleotide sequence ID" value="XM_064849795.1"/>
</dbReference>